<dbReference type="PANTHER" id="PTHR22767">
    <property type="entry name" value="N-TERMINAL ACETYLTRANSFERASE-RELATED"/>
    <property type="match status" value="1"/>
</dbReference>
<keyword evidence="8" id="KW-1185">Reference proteome</keyword>
<dbReference type="Pfam" id="PF12569">
    <property type="entry name" value="NatA_aux_su"/>
    <property type="match status" value="1"/>
</dbReference>
<dbReference type="PIRSF" id="PIRSF000422">
    <property type="entry name" value="N-terminal-AcTrfase-A_aux_su"/>
    <property type="match status" value="1"/>
</dbReference>
<reference evidence="6 8" key="1">
    <citation type="journal article" date="2006" name="Proc. Natl. Acad. Sci. U.S.A.">
        <title>Genome analysis of the smallest free-living eukaryote Ostreococcus tauri unveils many unique features.</title>
        <authorList>
            <person name="Derelle E."/>
            <person name="Ferraz C."/>
            <person name="Rombauts S."/>
            <person name="Rouze P."/>
            <person name="Worden A.Z."/>
            <person name="Robbens S."/>
            <person name="Partensky F."/>
            <person name="Degroeve S."/>
            <person name="Echeynie S."/>
            <person name="Cooke R."/>
            <person name="Saeys Y."/>
            <person name="Wuyts J."/>
            <person name="Jabbari K."/>
            <person name="Bowler C."/>
            <person name="Panaud O."/>
            <person name="Piegu B."/>
            <person name="Ball S.G."/>
            <person name="Ral J.-P."/>
            <person name="Bouget F.-Y."/>
            <person name="Piganeau G."/>
            <person name="De Baets B."/>
            <person name="Picard A."/>
            <person name="Delseny M."/>
            <person name="Demaille J."/>
            <person name="Van de Peer Y."/>
            <person name="Moreau H."/>
        </authorList>
    </citation>
    <scope>NUCLEOTIDE SEQUENCE [LARGE SCALE GENOMIC DNA]</scope>
    <source>
        <strain evidence="6 8">OTTH0595</strain>
    </source>
</reference>
<dbReference type="OrthoDB" id="10263032at2759"/>
<protein>
    <submittedName>
        <fullName evidence="6">N-terminal acetyltransferase A, auxiliary subunit</fullName>
    </submittedName>
    <submittedName>
        <fullName evidence="7">NMDA receptor-regulated protein 1-domain-containing protein</fullName>
    </submittedName>
</protein>
<evidence type="ECO:0000256" key="3">
    <source>
        <dbReference type="PROSITE-ProRule" id="PRU00339"/>
    </source>
</evidence>
<evidence type="ECO:0000256" key="1">
    <source>
        <dbReference type="ARBA" id="ARBA00022737"/>
    </source>
</evidence>
<dbReference type="InterPro" id="IPR011990">
    <property type="entry name" value="TPR-like_helical_dom_sf"/>
</dbReference>
<feature type="coiled-coil region" evidence="4">
    <location>
        <begin position="632"/>
        <end position="660"/>
    </location>
</feature>
<dbReference type="InterPro" id="IPR021183">
    <property type="entry name" value="NatA_aux_su"/>
</dbReference>
<feature type="repeat" description="TPR" evidence="3">
    <location>
        <begin position="84"/>
        <end position="117"/>
    </location>
</feature>
<accession>A0A090M2X9</accession>
<dbReference type="EMBL" id="CAID01000001">
    <property type="protein sequence ID" value="CEF96882.1"/>
    <property type="molecule type" value="Genomic_DNA"/>
</dbReference>
<accession>A0A454XK05</accession>
<evidence type="ECO:0000256" key="4">
    <source>
        <dbReference type="SAM" id="Coils"/>
    </source>
</evidence>
<dbReference type="InParanoid" id="A0A090M2X9"/>
<dbReference type="SMART" id="SM00028">
    <property type="entry name" value="TPR"/>
    <property type="match status" value="5"/>
</dbReference>
<organism evidence="6 8">
    <name type="scientific">Ostreococcus tauri</name>
    <name type="common">Marine green alga</name>
    <dbReference type="NCBI Taxonomy" id="70448"/>
    <lineage>
        <taxon>Eukaryota</taxon>
        <taxon>Viridiplantae</taxon>
        <taxon>Chlorophyta</taxon>
        <taxon>Mamiellophyceae</taxon>
        <taxon>Mamiellales</taxon>
        <taxon>Bathycoccaceae</taxon>
        <taxon>Ostreococcus</taxon>
    </lineage>
</organism>
<evidence type="ECO:0000313" key="7">
    <source>
        <dbReference type="EMBL" id="OUS42399.1"/>
    </source>
</evidence>
<reference evidence="7" key="3">
    <citation type="submission" date="2017-04" db="EMBL/GenBank/DDBJ databases">
        <title>Population genomics of picophytoplankton unveils novel chromosome hypervariability.</title>
        <authorList>
            <consortium name="DOE Joint Genome Institute"/>
            <person name="Blanc-Mathieu R."/>
            <person name="Krasovec M."/>
            <person name="Hebrard M."/>
            <person name="Yau S."/>
            <person name="Desgranges E."/>
            <person name="Martin J."/>
            <person name="Schackwitz W."/>
            <person name="Kuo A."/>
            <person name="Salin G."/>
            <person name="Donnadieu C."/>
            <person name="Desdevises Y."/>
            <person name="Sanchez-Ferandin S."/>
            <person name="Moreau H."/>
            <person name="Rivals E."/>
            <person name="Grigoriev I.V."/>
            <person name="Grimsley N."/>
            <person name="Eyre-Walker A."/>
            <person name="Piganeau G."/>
        </authorList>
    </citation>
    <scope>NUCLEOTIDE SEQUENCE [LARGE SCALE GENOMIC DNA]</scope>
    <source>
        <strain evidence="7">RCC 1115</strain>
    </source>
</reference>
<gene>
    <name evidence="7" type="ORF">BE221DRAFT_201234</name>
    <name evidence="6" type="ORF">OT_ostta01g05870</name>
</gene>
<evidence type="ECO:0000256" key="5">
    <source>
        <dbReference type="SAM" id="MobiDB-lite"/>
    </source>
</evidence>
<dbReference type="Proteomes" id="UP000009170">
    <property type="component" value="Unassembled WGS sequence"/>
</dbReference>
<feature type="compositionally biased region" description="Basic and acidic residues" evidence="5">
    <location>
        <begin position="669"/>
        <end position="689"/>
    </location>
</feature>
<dbReference type="GO" id="GO:0005737">
    <property type="term" value="C:cytoplasm"/>
    <property type="evidence" value="ECO:0007669"/>
    <property type="project" value="TreeGrafter"/>
</dbReference>
<dbReference type="Gene3D" id="1.25.40.1010">
    <property type="match status" value="1"/>
</dbReference>
<feature type="region of interest" description="Disordered" evidence="5">
    <location>
        <begin position="664"/>
        <end position="689"/>
    </location>
</feature>
<sequence>MSRDRHALPNRERALFTKLVDAYETKKYEKGIAAADDILRNFPEHGETLAMRGLIVRSMDDGHEHNEEAHALVKRGIECHPESHVCWHVMGLVWRAERNHVESAKCYAQALRLDPDNSLILKDLSVVHLQTRNMEAFVKLRWKLLSSRRDQRASYVSLACGLHLTGDHDSAFEVLESYEKIRNAKQFDSRGAWRDEDPLMKRFDASELTLFKATLRRASGKEKEALALLERDEAKVVDRVAYLTHVGEIQVALGMKAEAEKTYWKLLDRLPDSYDYHRSLRAVKGLPKDVRDGAGEISDGDIVALKALYREIEEKITFCAAAKRLPLSFTKPGDEFDALVVAYIEKPLRKGVPSLFEDLKNLYENPAKARAMERIFTETVASLKSSGKFLSGGETKSEEGKKECTMYAVNLLAMHHGEMGRRSSDGGAKDFAKALELIEEAIAIDASCVDLHLNKASILELAGDLHGAADAAETSRKLDLADRFLNSNCVRHMMRAGRYAYAEQLAAIFARDGDQATNLYDMEATWFELEAAQCHTRGKKYGRALKYYHAVLSHFQQFVEDQFDFHSYCLRRTAINSYLDLLKVEDKMYARQEFRDAAKGAVMLYVDLFDEPPEKKAAALEAKVAAMSAADADKFREELRVAKEREDKAEEERLAALEEAKKVAAAQESKNKSPKDATKKVDPDPLGKALENTKEPLEQAMKFIEPLLLHAAGYEETQLLAFEVFLRQGKPILALKAVNEALKIKPNSFQAKSNAARLTRHVEMMDEANPMKKVLMMQVSKLTGNQTAAAYAKALADESPLNPLDVAAVSFAQRETADDDSALINGAKRTNVDCSAFPFGSYVAAYERYASVSESAAEAMKAACASAFPYATVFGGSKSTKRDGE</sequence>
<dbReference type="EMBL" id="KZ155838">
    <property type="protein sequence ID" value="OUS42399.1"/>
    <property type="molecule type" value="Genomic_DNA"/>
</dbReference>
<name>A0A090M2X9_OSTTA</name>
<dbReference type="PROSITE" id="PS50005">
    <property type="entry name" value="TPR"/>
    <property type="match status" value="1"/>
</dbReference>
<dbReference type="Proteomes" id="UP000195557">
    <property type="component" value="Unassembled WGS sequence"/>
</dbReference>
<dbReference type="FunCoup" id="A0A090M2X9">
    <property type="interactions" value="1876"/>
</dbReference>
<dbReference type="Gene3D" id="1.25.40.1040">
    <property type="match status" value="1"/>
</dbReference>
<dbReference type="PANTHER" id="PTHR22767:SF2">
    <property type="entry name" value="N(ALPHA)-ACETYLTRANSFERASE 15_16, ISOFORM A"/>
    <property type="match status" value="1"/>
</dbReference>
<keyword evidence="7" id="KW-0675">Receptor</keyword>
<dbReference type="STRING" id="70448.A0A090M2X9"/>
<dbReference type="SUPFAM" id="SSF48452">
    <property type="entry name" value="TPR-like"/>
    <property type="match status" value="3"/>
</dbReference>
<evidence type="ECO:0000313" key="6">
    <source>
        <dbReference type="EMBL" id="CEF96882.1"/>
    </source>
</evidence>
<keyword evidence="1" id="KW-0677">Repeat</keyword>
<evidence type="ECO:0000313" key="8">
    <source>
        <dbReference type="Proteomes" id="UP000009170"/>
    </source>
</evidence>
<keyword evidence="2 3" id="KW-0802">TPR repeat</keyword>
<proteinExistence type="predicted"/>
<dbReference type="AlphaFoldDB" id="A0A090M2X9"/>
<accession>A0A1Y5HYQ0</accession>
<keyword evidence="4" id="KW-0175">Coiled coil</keyword>
<dbReference type="InterPro" id="IPR019734">
    <property type="entry name" value="TPR_rpt"/>
</dbReference>
<evidence type="ECO:0000256" key="2">
    <source>
        <dbReference type="ARBA" id="ARBA00022803"/>
    </source>
</evidence>
<reference evidence="6" key="2">
    <citation type="journal article" date="2014" name="BMC Genomics">
        <title>An improved genome of the model marine alga Ostreococcus tauri unfolds by assessing Illumina de novo assemblies.</title>
        <authorList>
            <person name="Blanc-Mathieu R."/>
            <person name="Verhelst B."/>
            <person name="Derelle E."/>
            <person name="Rombauts S."/>
            <person name="Bouget F.Y."/>
            <person name="Carre I."/>
            <person name="Chateau A."/>
            <person name="Eyre-Walker A."/>
            <person name="Grimsley N."/>
            <person name="Moreau H."/>
            <person name="Piegu B."/>
            <person name="Rivals E."/>
            <person name="Schackwitz W."/>
            <person name="Van de Peer Y."/>
            <person name="Piganeau G."/>
        </authorList>
    </citation>
    <scope>NUCLEOTIDE SEQUENCE</scope>
    <source>
        <strain evidence="6">RCC4221</strain>
    </source>
</reference>